<evidence type="ECO:0008006" key="11">
    <source>
        <dbReference type="Google" id="ProtNLM"/>
    </source>
</evidence>
<keyword evidence="2" id="KW-0479">Metal-binding</keyword>
<dbReference type="InterPro" id="IPR005123">
    <property type="entry name" value="Oxoglu/Fe-dep_dioxygenase_dom"/>
</dbReference>
<name>A0A7S0A9A0_9DINO</name>
<dbReference type="GO" id="GO:0008198">
    <property type="term" value="F:ferrous iron binding"/>
    <property type="evidence" value="ECO:0007669"/>
    <property type="project" value="TreeGrafter"/>
</dbReference>
<keyword evidence="6" id="KW-0408">Iron</keyword>
<reference evidence="10" key="1">
    <citation type="submission" date="2021-01" db="EMBL/GenBank/DDBJ databases">
        <authorList>
            <person name="Corre E."/>
            <person name="Pelletier E."/>
            <person name="Niang G."/>
            <person name="Scheremetjew M."/>
            <person name="Finn R."/>
            <person name="Kale V."/>
            <person name="Holt S."/>
            <person name="Cochrane G."/>
            <person name="Meng A."/>
            <person name="Brown T."/>
            <person name="Cohen L."/>
        </authorList>
    </citation>
    <scope>NUCLEOTIDE SEQUENCE</scope>
    <source>
        <strain evidence="10">Pbaha01</strain>
    </source>
</reference>
<proteinExistence type="predicted"/>
<dbReference type="PROSITE" id="PS51471">
    <property type="entry name" value="FE2OG_OXY"/>
    <property type="match status" value="1"/>
</dbReference>
<dbReference type="GO" id="GO:0071456">
    <property type="term" value="P:cellular response to hypoxia"/>
    <property type="evidence" value="ECO:0007669"/>
    <property type="project" value="TreeGrafter"/>
</dbReference>
<dbReference type="Gene3D" id="2.60.120.620">
    <property type="entry name" value="q2cbj1_9rhob like domain"/>
    <property type="match status" value="1"/>
</dbReference>
<sequence length="420" mass="44924">MADDWLSSLACPSSDVEVDDPVPGCSKAGVKPQRPLAGESSENDSIGAAANSAEEESVLDGIAWLVDLGFTNEAARSALLEKNGDIDEAMLRLHQLHTSAAHGAEVDHRLSRENKRRRCSKSEESFEVEGFTCRRRGALLLLQPPHAGVDGPAVGRIRPDGAITFQGVDEWDLELYHSLVPRSDPEPGESFDAVAALTALQVGEPWVWKHFASSGEIQAAHAELEEMFHNGTLCAAAADTAASTKARGDRVAFLDLTAGLLPGGRHPVCPPGCARLFRRVEAAAARIRGWPAGERLLCPVLGMASVYDGRGAGYAAHRDNEREGGHWMNHRALSVVAYMNPSGFATEEDGGVLRCYVGAKPGDQTGTTAARIEDVAPRGGSAILFPSRVLLHEVLPSYARRYALTLWLLSAPINQSQASA</sequence>
<keyword evidence="4" id="KW-0223">Dioxygenase</keyword>
<evidence type="ECO:0000313" key="10">
    <source>
        <dbReference type="EMBL" id="CAD8356587.1"/>
    </source>
</evidence>
<feature type="region of interest" description="Disordered" evidence="7">
    <location>
        <begin position="1"/>
        <end position="52"/>
    </location>
</feature>
<dbReference type="PANTHER" id="PTHR12907">
    <property type="entry name" value="EGL NINE HOMOLOG-RELATED"/>
    <property type="match status" value="1"/>
</dbReference>
<organism evidence="10">
    <name type="scientific">Pyrodinium bahamense</name>
    <dbReference type="NCBI Taxonomy" id="73915"/>
    <lineage>
        <taxon>Eukaryota</taxon>
        <taxon>Sar</taxon>
        <taxon>Alveolata</taxon>
        <taxon>Dinophyceae</taxon>
        <taxon>Gonyaulacales</taxon>
        <taxon>Pyrocystaceae</taxon>
        <taxon>Pyrodinium</taxon>
    </lineage>
</organism>
<gene>
    <name evidence="10" type="ORF">PBAH0796_LOCUS11954</name>
</gene>
<dbReference type="GO" id="GO:0031418">
    <property type="term" value="F:L-ascorbic acid binding"/>
    <property type="evidence" value="ECO:0007669"/>
    <property type="project" value="UniProtKB-KW"/>
</dbReference>
<dbReference type="SMART" id="SM00702">
    <property type="entry name" value="P4Hc"/>
    <property type="match status" value="1"/>
</dbReference>
<evidence type="ECO:0000256" key="3">
    <source>
        <dbReference type="ARBA" id="ARBA00022896"/>
    </source>
</evidence>
<dbReference type="Gene3D" id="1.10.8.10">
    <property type="entry name" value="DNA helicase RuvA subunit, C-terminal domain"/>
    <property type="match status" value="1"/>
</dbReference>
<dbReference type="PROSITE" id="PS50030">
    <property type="entry name" value="UBA"/>
    <property type="match status" value="1"/>
</dbReference>
<dbReference type="PANTHER" id="PTHR12907:SF26">
    <property type="entry name" value="HIF PROLYL HYDROXYLASE, ISOFORM C"/>
    <property type="match status" value="1"/>
</dbReference>
<keyword evidence="5" id="KW-0560">Oxidoreductase</keyword>
<protein>
    <recommendedName>
        <fullName evidence="11">Fe2OG dioxygenase domain-containing protein</fullName>
    </recommendedName>
</protein>
<dbReference type="AlphaFoldDB" id="A0A7S0A9A0"/>
<dbReference type="CDD" id="cd14270">
    <property type="entry name" value="UBA"/>
    <property type="match status" value="1"/>
</dbReference>
<evidence type="ECO:0000256" key="6">
    <source>
        <dbReference type="ARBA" id="ARBA00023004"/>
    </source>
</evidence>
<dbReference type="Pfam" id="PF13640">
    <property type="entry name" value="2OG-FeII_Oxy_3"/>
    <property type="match status" value="1"/>
</dbReference>
<comment type="cofactor">
    <cofactor evidence="1">
        <name>L-ascorbate</name>
        <dbReference type="ChEBI" id="CHEBI:38290"/>
    </cofactor>
</comment>
<evidence type="ECO:0000256" key="5">
    <source>
        <dbReference type="ARBA" id="ARBA00023002"/>
    </source>
</evidence>
<dbReference type="InterPro" id="IPR044862">
    <property type="entry name" value="Pro_4_hyd_alph_FE2OG_OXY"/>
</dbReference>
<accession>A0A7S0A9A0</accession>
<feature type="domain" description="Fe2OG dioxygenase" evidence="9">
    <location>
        <begin position="296"/>
        <end position="410"/>
    </location>
</feature>
<evidence type="ECO:0000256" key="2">
    <source>
        <dbReference type="ARBA" id="ARBA00022723"/>
    </source>
</evidence>
<dbReference type="InterPro" id="IPR051559">
    <property type="entry name" value="HIF_prolyl_hydroxylases"/>
</dbReference>
<dbReference type="InterPro" id="IPR015940">
    <property type="entry name" value="UBA"/>
</dbReference>
<dbReference type="InterPro" id="IPR006620">
    <property type="entry name" value="Pro_4_hyd_alph"/>
</dbReference>
<evidence type="ECO:0000259" key="9">
    <source>
        <dbReference type="PROSITE" id="PS51471"/>
    </source>
</evidence>
<feature type="domain" description="UBA" evidence="8">
    <location>
        <begin position="52"/>
        <end position="96"/>
    </location>
</feature>
<evidence type="ECO:0000259" key="8">
    <source>
        <dbReference type="PROSITE" id="PS50030"/>
    </source>
</evidence>
<dbReference type="EMBL" id="HBEG01019690">
    <property type="protein sequence ID" value="CAD8356587.1"/>
    <property type="molecule type" value="Transcribed_RNA"/>
</dbReference>
<evidence type="ECO:0000256" key="7">
    <source>
        <dbReference type="SAM" id="MobiDB-lite"/>
    </source>
</evidence>
<keyword evidence="3" id="KW-0847">Vitamin C</keyword>
<evidence type="ECO:0000256" key="4">
    <source>
        <dbReference type="ARBA" id="ARBA00022964"/>
    </source>
</evidence>
<dbReference type="InterPro" id="IPR009060">
    <property type="entry name" value="UBA-like_sf"/>
</dbReference>
<evidence type="ECO:0000256" key="1">
    <source>
        <dbReference type="ARBA" id="ARBA00001961"/>
    </source>
</evidence>
<dbReference type="SUPFAM" id="SSF46934">
    <property type="entry name" value="UBA-like"/>
    <property type="match status" value="1"/>
</dbReference>
<dbReference type="GO" id="GO:0031543">
    <property type="term" value="F:peptidyl-proline dioxygenase activity"/>
    <property type="evidence" value="ECO:0007669"/>
    <property type="project" value="TreeGrafter"/>
</dbReference>